<keyword evidence="6" id="KW-0251">Elongation factor</keyword>
<proteinExistence type="predicted"/>
<evidence type="ECO:0000256" key="2">
    <source>
        <dbReference type="ARBA" id="ARBA00022741"/>
    </source>
</evidence>
<dbReference type="Gene3D" id="3.40.50.300">
    <property type="entry name" value="P-loop containing nucleotide triphosphate hydrolases"/>
    <property type="match status" value="1"/>
</dbReference>
<dbReference type="Pfam" id="PF00679">
    <property type="entry name" value="EFG_C"/>
    <property type="match status" value="1"/>
</dbReference>
<reference evidence="6" key="1">
    <citation type="submission" date="2021-05" db="EMBL/GenBank/DDBJ databases">
        <title>Complete genome sequence of the cellulolytic planctomycete Telmatocola sphagniphila SP2T and characterization of the first cellulase from planctomycetes.</title>
        <authorList>
            <person name="Rakitin A.L."/>
            <person name="Beletsky A.V."/>
            <person name="Naumoff D.G."/>
            <person name="Kulichevskaya I.S."/>
            <person name="Mardanov A.V."/>
            <person name="Ravin N.V."/>
            <person name="Dedysh S.N."/>
        </authorList>
    </citation>
    <scope>NUCLEOTIDE SEQUENCE</scope>
    <source>
        <strain evidence="6">SP2T</strain>
    </source>
</reference>
<dbReference type="InterPro" id="IPR027417">
    <property type="entry name" value="P-loop_NTPase"/>
</dbReference>
<dbReference type="InterPro" id="IPR014721">
    <property type="entry name" value="Ribsml_uS5_D2-typ_fold_subgr"/>
</dbReference>
<evidence type="ECO:0000313" key="6">
    <source>
        <dbReference type="EMBL" id="QVL32858.1"/>
    </source>
</evidence>
<dbReference type="InterPro" id="IPR009000">
    <property type="entry name" value="Transl_B-barrel_sf"/>
</dbReference>
<dbReference type="InterPro" id="IPR047872">
    <property type="entry name" value="EFG_IV"/>
</dbReference>
<dbReference type="SMART" id="SM00889">
    <property type="entry name" value="EFG_IV"/>
    <property type="match status" value="1"/>
</dbReference>
<dbReference type="InterPro" id="IPR041095">
    <property type="entry name" value="EFG_II"/>
</dbReference>
<dbReference type="CDD" id="cd01434">
    <property type="entry name" value="EFG_mtEFG1_IV"/>
    <property type="match status" value="1"/>
</dbReference>
<dbReference type="EMBL" id="CP074694">
    <property type="protein sequence ID" value="QVL32858.1"/>
    <property type="molecule type" value="Genomic_DNA"/>
</dbReference>
<dbReference type="Pfam" id="PF03764">
    <property type="entry name" value="EFG_IV"/>
    <property type="match status" value="2"/>
</dbReference>
<dbReference type="Proteomes" id="UP000676194">
    <property type="component" value="Chromosome"/>
</dbReference>
<keyword evidence="3" id="KW-0342">GTP-binding</keyword>
<dbReference type="Pfam" id="PF00009">
    <property type="entry name" value="GTP_EFTU"/>
    <property type="match status" value="1"/>
</dbReference>
<gene>
    <name evidence="6" type="ORF">KIH39_02755</name>
</gene>
<dbReference type="Gene3D" id="2.40.30.10">
    <property type="entry name" value="Translation factors"/>
    <property type="match status" value="1"/>
</dbReference>
<dbReference type="InterPro" id="IPR005517">
    <property type="entry name" value="Transl_elong_EFG/EF2_IV"/>
</dbReference>
<protein>
    <recommendedName>
        <fullName evidence="1">Elongation factor G</fullName>
    </recommendedName>
</protein>
<dbReference type="SUPFAM" id="SSF50447">
    <property type="entry name" value="Translation proteins"/>
    <property type="match status" value="1"/>
</dbReference>
<dbReference type="FunFam" id="3.30.70.240:FF:000001">
    <property type="entry name" value="Elongation factor G"/>
    <property type="match status" value="1"/>
</dbReference>
<keyword evidence="2" id="KW-0547">Nucleotide-binding</keyword>
<name>A0A8E6EYN7_9BACT</name>
<dbReference type="GO" id="GO:0003924">
    <property type="term" value="F:GTPase activity"/>
    <property type="evidence" value="ECO:0007669"/>
    <property type="project" value="InterPro"/>
</dbReference>
<dbReference type="InterPro" id="IPR009022">
    <property type="entry name" value="EFG_III"/>
</dbReference>
<dbReference type="Gene3D" id="3.30.70.870">
    <property type="entry name" value="Elongation Factor G (Translational Gtpase), domain 3"/>
    <property type="match status" value="1"/>
</dbReference>
<dbReference type="SUPFAM" id="SSF52540">
    <property type="entry name" value="P-loop containing nucleoside triphosphate hydrolases"/>
    <property type="match status" value="1"/>
</dbReference>
<dbReference type="InterPro" id="IPR035647">
    <property type="entry name" value="EFG_III/V"/>
</dbReference>
<dbReference type="PANTHER" id="PTHR43261">
    <property type="entry name" value="TRANSLATION ELONGATION FACTOR G-RELATED"/>
    <property type="match status" value="1"/>
</dbReference>
<dbReference type="GO" id="GO:0003746">
    <property type="term" value="F:translation elongation factor activity"/>
    <property type="evidence" value="ECO:0007669"/>
    <property type="project" value="UniProtKB-KW"/>
</dbReference>
<evidence type="ECO:0000313" key="7">
    <source>
        <dbReference type="Proteomes" id="UP000676194"/>
    </source>
</evidence>
<dbReference type="Pfam" id="PF22042">
    <property type="entry name" value="EF-G_D2"/>
    <property type="match status" value="1"/>
</dbReference>
<keyword evidence="6" id="KW-0648">Protein biosynthesis</keyword>
<dbReference type="CDD" id="cd03713">
    <property type="entry name" value="EFG_mtEFG_C"/>
    <property type="match status" value="1"/>
</dbReference>
<evidence type="ECO:0000256" key="1">
    <source>
        <dbReference type="ARBA" id="ARBA00017872"/>
    </source>
</evidence>
<dbReference type="NCBIfam" id="NF009381">
    <property type="entry name" value="PRK12740.1-5"/>
    <property type="match status" value="1"/>
</dbReference>
<dbReference type="CDD" id="cd16262">
    <property type="entry name" value="EFG_III"/>
    <property type="match status" value="1"/>
</dbReference>
<evidence type="ECO:0000259" key="5">
    <source>
        <dbReference type="PROSITE" id="PS51722"/>
    </source>
</evidence>
<feature type="domain" description="Tr-type G" evidence="5">
    <location>
        <begin position="7"/>
        <end position="267"/>
    </location>
</feature>
<dbReference type="RefSeq" id="WP_213497748.1">
    <property type="nucleotide sequence ID" value="NZ_CP074694.1"/>
</dbReference>
<dbReference type="SMART" id="SM00838">
    <property type="entry name" value="EFG_C"/>
    <property type="match status" value="1"/>
</dbReference>
<dbReference type="Pfam" id="PF14492">
    <property type="entry name" value="EFG_III"/>
    <property type="match status" value="1"/>
</dbReference>
<dbReference type="InterPro" id="IPR053905">
    <property type="entry name" value="EF-G-like_DII"/>
</dbReference>
<dbReference type="InterPro" id="IPR035649">
    <property type="entry name" value="EFG_V"/>
</dbReference>
<dbReference type="GO" id="GO:0005525">
    <property type="term" value="F:GTP binding"/>
    <property type="evidence" value="ECO:0007669"/>
    <property type="project" value="UniProtKB-KW"/>
</dbReference>
<dbReference type="InterPro" id="IPR020568">
    <property type="entry name" value="Ribosomal_Su5_D2-typ_SF"/>
</dbReference>
<dbReference type="Gene3D" id="3.30.70.240">
    <property type="match status" value="1"/>
</dbReference>
<dbReference type="AlphaFoldDB" id="A0A8E6EYN7"/>
<evidence type="ECO:0000256" key="4">
    <source>
        <dbReference type="ARBA" id="ARBA00024731"/>
    </source>
</evidence>
<keyword evidence="7" id="KW-1185">Reference proteome</keyword>
<dbReference type="PANTHER" id="PTHR43261:SF6">
    <property type="entry name" value="ELONGATION FACTOR G-LIKE PROTEIN"/>
    <property type="match status" value="1"/>
</dbReference>
<organism evidence="6 7">
    <name type="scientific">Telmatocola sphagniphila</name>
    <dbReference type="NCBI Taxonomy" id="1123043"/>
    <lineage>
        <taxon>Bacteria</taxon>
        <taxon>Pseudomonadati</taxon>
        <taxon>Planctomycetota</taxon>
        <taxon>Planctomycetia</taxon>
        <taxon>Gemmatales</taxon>
        <taxon>Gemmataceae</taxon>
    </lineage>
</organism>
<dbReference type="Gene3D" id="3.30.230.10">
    <property type="match status" value="1"/>
</dbReference>
<dbReference type="SUPFAM" id="SSF54980">
    <property type="entry name" value="EF-G C-terminal domain-like"/>
    <property type="match status" value="2"/>
</dbReference>
<dbReference type="GO" id="GO:0032790">
    <property type="term" value="P:ribosome disassembly"/>
    <property type="evidence" value="ECO:0007669"/>
    <property type="project" value="TreeGrafter"/>
</dbReference>
<comment type="function">
    <text evidence="4">Catalyzes the GTP-dependent ribosomal translocation step during translation elongation. During this step, the ribosome changes from the pre-translocational (PRE) to the post-translocational (POST) state as the newly formed A-site-bound peptidyl-tRNA and P-site-bound deacylated tRNA move to the P and E sites, respectively. Catalyzes the coordinated movement of the two tRNA molecules, the mRNA and conformational changes in the ribosome.</text>
</comment>
<dbReference type="PROSITE" id="PS51722">
    <property type="entry name" value="G_TR_2"/>
    <property type="match status" value="1"/>
</dbReference>
<accession>A0A8E6EYN7</accession>
<dbReference type="InterPro" id="IPR000640">
    <property type="entry name" value="EFG_V-like"/>
</dbReference>
<sequence>MLTFHAENIRTIALLGHRGSGKTSLADALLHVSHAVDRLGNVDNQTSFSDFDEEEHKHHFSIDTTVLHLESEGKFLHLLDTPGHPDFVGASLEAVNAVETAVIVVSATNGIEINTRRMFKEAGKHELARILVINKISGENVHFGDLYQNIQDTFGKNCILFNAPDGVGADFTSVVSILNPPASIPAKCPVGVQAIRSQLVDAIVEADEAMMEKYLTEGEISFEELEKAIPRAIEAGTIIPAFCVDAKKEIGLQELLHALDNYALPPDHANLRLKDLKVGANGSTHAFQATETEEFIGQVFKIINDKFVGHMCFLRVMSGQLSADKPLVNIRTGKSGKIGHLYMIQGKEHQQVVEAYPGDIVAITKIDDLHIGDTVAHTMNVPNLPQPEFPKPMFGLAIAPKKRGDEQKISQSLHKLEEEDPTFKVTHDEQTHEMIMSGVGQTHLDVIQERLKHRFDLEVVTKEPKIPYRETIQNHSEGDYRHKKQSGGRGQFAEVHLRIFPLSREITSQAQLEENFANKSRFEKMRAVSYDPQLNFAFIDHIVGGSIPNQYIPAVEKGCRELMDFGALAGYRMQDIAVEVHFGKEHPVDSSETAFRIAAKHAFKKAFLSARPVLLEPIVRLEVTIPTRFTGAILSDINGKRGHVEDQETLPGELSVIIAEVPLAEISRYTAQLGSLTQGQGSYVMEFSHYEHVPMNVQQQIVSKANLRHDDEE</sequence>
<dbReference type="KEGG" id="tsph:KIH39_02755"/>
<dbReference type="SUPFAM" id="SSF54211">
    <property type="entry name" value="Ribosomal protein S5 domain 2-like"/>
    <property type="match status" value="1"/>
</dbReference>
<evidence type="ECO:0000256" key="3">
    <source>
        <dbReference type="ARBA" id="ARBA00023134"/>
    </source>
</evidence>
<dbReference type="InterPro" id="IPR000795">
    <property type="entry name" value="T_Tr_GTP-bd_dom"/>
</dbReference>